<evidence type="ECO:0000313" key="2">
    <source>
        <dbReference type="EMBL" id="KAJ7697460.1"/>
    </source>
</evidence>
<organism evidence="2 3">
    <name type="scientific">Mycena rosella</name>
    <name type="common">Pink bonnet</name>
    <name type="synonym">Agaricus rosellus</name>
    <dbReference type="NCBI Taxonomy" id="1033263"/>
    <lineage>
        <taxon>Eukaryota</taxon>
        <taxon>Fungi</taxon>
        <taxon>Dikarya</taxon>
        <taxon>Basidiomycota</taxon>
        <taxon>Agaricomycotina</taxon>
        <taxon>Agaricomycetes</taxon>
        <taxon>Agaricomycetidae</taxon>
        <taxon>Agaricales</taxon>
        <taxon>Marasmiineae</taxon>
        <taxon>Mycenaceae</taxon>
        <taxon>Mycena</taxon>
    </lineage>
</organism>
<comment type="caution">
    <text evidence="2">The sequence shown here is derived from an EMBL/GenBank/DDBJ whole genome shotgun (WGS) entry which is preliminary data.</text>
</comment>
<proteinExistence type="predicted"/>
<dbReference type="AlphaFoldDB" id="A0AAD7DQP3"/>
<feature type="region of interest" description="Disordered" evidence="1">
    <location>
        <begin position="284"/>
        <end position="374"/>
    </location>
</feature>
<feature type="compositionally biased region" description="Polar residues" evidence="1">
    <location>
        <begin position="286"/>
        <end position="297"/>
    </location>
</feature>
<sequence>MALESINFYIDLESNKDSLFPMGPFDGRHEVAQRADYRYGRDDPPCCPQMYSDRSPHFAAIPKRAARPNIEIMWYEPTRRDFDKGTSLASHLGRLAWRPFQQFLEPINRLSKRVRQYQATQREGTTVVFTQLHETMTLALERVQTVPATYEWMCFEVASIQRCYLELKALLDYTTMYHRKILEFKPFEPFSPAEPLVGCMGVFTNVLSVAQLLYKAGLSYWLIRPTQLFDRDIVRKTVKIDKPLEELGFPDGEDRPVVYSGHNTADKMQAIWMATRHMPWYRDVFNSDQDPNPNSVPVPQASHPGPSAAAEGSGASSRYSPYPVQAVTRPGKKGEPRGTPFSCGGRGGGSSSRGNGRGGGARGESQKMLAHKSRDKFQLWAAPEMPLDPRMSPQTGPNDRKYIAPELALLVSSEHASKHQRLIHHWMLLRSAFVALIGDGPSSALLLFSQEWPDILDGKIEARGHPQSRTGKCSRSLVKLITPVFALGNLQDLGGLPVPDEQIPHYYVEEMQEIAWDVAEINFHFELAGLDRRASGRERWNKVRKCFVGKTLLPVLDNASAGLGHISLEERHQYNVCIAELMVDWQAPSGRPPLIDRVVARHEEDSPVSEMEALEKAVAQYYSQSFYDLFGRVAVIPMCLDSPSEPRVNHREHV</sequence>
<keyword evidence="3" id="KW-1185">Reference proteome</keyword>
<evidence type="ECO:0000313" key="3">
    <source>
        <dbReference type="Proteomes" id="UP001221757"/>
    </source>
</evidence>
<feature type="compositionally biased region" description="Gly residues" evidence="1">
    <location>
        <begin position="344"/>
        <end position="362"/>
    </location>
</feature>
<protein>
    <submittedName>
        <fullName evidence="2">Uncharacterized protein</fullName>
    </submittedName>
</protein>
<evidence type="ECO:0000256" key="1">
    <source>
        <dbReference type="SAM" id="MobiDB-lite"/>
    </source>
</evidence>
<feature type="compositionally biased region" description="Low complexity" evidence="1">
    <location>
        <begin position="301"/>
        <end position="317"/>
    </location>
</feature>
<gene>
    <name evidence="2" type="ORF">B0H17DRAFT_1177680</name>
</gene>
<dbReference type="EMBL" id="JARKIE010000030">
    <property type="protein sequence ID" value="KAJ7697460.1"/>
    <property type="molecule type" value="Genomic_DNA"/>
</dbReference>
<reference evidence="2" key="1">
    <citation type="submission" date="2023-03" db="EMBL/GenBank/DDBJ databases">
        <title>Massive genome expansion in bonnet fungi (Mycena s.s.) driven by repeated elements and novel gene families across ecological guilds.</title>
        <authorList>
            <consortium name="Lawrence Berkeley National Laboratory"/>
            <person name="Harder C.B."/>
            <person name="Miyauchi S."/>
            <person name="Viragh M."/>
            <person name="Kuo A."/>
            <person name="Thoen E."/>
            <person name="Andreopoulos B."/>
            <person name="Lu D."/>
            <person name="Skrede I."/>
            <person name="Drula E."/>
            <person name="Henrissat B."/>
            <person name="Morin E."/>
            <person name="Kohler A."/>
            <person name="Barry K."/>
            <person name="LaButti K."/>
            <person name="Morin E."/>
            <person name="Salamov A."/>
            <person name="Lipzen A."/>
            <person name="Mereny Z."/>
            <person name="Hegedus B."/>
            <person name="Baldrian P."/>
            <person name="Stursova M."/>
            <person name="Weitz H."/>
            <person name="Taylor A."/>
            <person name="Grigoriev I.V."/>
            <person name="Nagy L.G."/>
            <person name="Martin F."/>
            <person name="Kauserud H."/>
        </authorList>
    </citation>
    <scope>NUCLEOTIDE SEQUENCE</scope>
    <source>
        <strain evidence="2">CBHHK067</strain>
    </source>
</reference>
<name>A0AAD7DQP3_MYCRO</name>
<dbReference type="Proteomes" id="UP001221757">
    <property type="component" value="Unassembled WGS sequence"/>
</dbReference>
<accession>A0AAD7DQP3</accession>